<dbReference type="EMBL" id="JAKRYL010000005">
    <property type="protein sequence ID" value="MCL7746724.1"/>
    <property type="molecule type" value="Genomic_DNA"/>
</dbReference>
<comment type="caution">
    <text evidence="2">The sequence shown here is derived from an EMBL/GenBank/DDBJ whole genome shotgun (WGS) entry which is preliminary data.</text>
</comment>
<dbReference type="Gene3D" id="3.10.350.10">
    <property type="entry name" value="LysM domain"/>
    <property type="match status" value="4"/>
</dbReference>
<dbReference type="InterPro" id="IPR036582">
    <property type="entry name" value="Mao_N_sf"/>
</dbReference>
<feature type="domain" description="LysM" evidence="1">
    <location>
        <begin position="340"/>
        <end position="383"/>
    </location>
</feature>
<name>A0A9X1ZWC8_9BACI</name>
<dbReference type="AlphaFoldDB" id="A0A9X1ZWC8"/>
<feature type="domain" description="LysM" evidence="1">
    <location>
        <begin position="223"/>
        <end position="266"/>
    </location>
</feature>
<organism evidence="2 3">
    <name type="scientific">Halalkalibacter alkaliphilus</name>
    <dbReference type="NCBI Taxonomy" id="2917993"/>
    <lineage>
        <taxon>Bacteria</taxon>
        <taxon>Bacillati</taxon>
        <taxon>Bacillota</taxon>
        <taxon>Bacilli</taxon>
        <taxon>Bacillales</taxon>
        <taxon>Bacillaceae</taxon>
        <taxon>Halalkalibacter</taxon>
    </lineage>
</organism>
<protein>
    <submittedName>
        <fullName evidence="2">LysM peptidoglycan-binding domain-containing protein</fullName>
    </submittedName>
</protein>
<dbReference type="PROSITE" id="PS51782">
    <property type="entry name" value="LYSM"/>
    <property type="match status" value="4"/>
</dbReference>
<dbReference type="SUPFAM" id="SSF54106">
    <property type="entry name" value="LysM domain"/>
    <property type="match status" value="4"/>
</dbReference>
<dbReference type="InterPro" id="IPR012854">
    <property type="entry name" value="Cu_amine_oxidase-like_N"/>
</dbReference>
<accession>A0A9X1ZWC8</accession>
<dbReference type="CDD" id="cd00118">
    <property type="entry name" value="LysM"/>
    <property type="match status" value="4"/>
</dbReference>
<dbReference type="Gene3D" id="3.30.457.10">
    <property type="entry name" value="Copper amine oxidase-like, N-terminal domain"/>
    <property type="match status" value="1"/>
</dbReference>
<evidence type="ECO:0000259" key="1">
    <source>
        <dbReference type="PROSITE" id="PS51782"/>
    </source>
</evidence>
<dbReference type="PANTHER" id="PTHR33734:SF22">
    <property type="entry name" value="MEMBRANE-BOUND LYTIC MUREIN TRANSGLYCOSYLASE D"/>
    <property type="match status" value="1"/>
</dbReference>
<dbReference type="Pfam" id="PF01476">
    <property type="entry name" value="LysM"/>
    <property type="match status" value="4"/>
</dbReference>
<dbReference type="Proteomes" id="UP001139150">
    <property type="component" value="Unassembled WGS sequence"/>
</dbReference>
<dbReference type="RefSeq" id="WP_250095639.1">
    <property type="nucleotide sequence ID" value="NZ_JAKRYL010000005.1"/>
</dbReference>
<evidence type="ECO:0000313" key="3">
    <source>
        <dbReference type="Proteomes" id="UP001139150"/>
    </source>
</evidence>
<feature type="domain" description="LysM" evidence="1">
    <location>
        <begin position="401"/>
        <end position="445"/>
    </location>
</feature>
<gene>
    <name evidence="2" type="ORF">MF646_06265</name>
</gene>
<dbReference type="SUPFAM" id="SSF55383">
    <property type="entry name" value="Copper amine oxidase, domain N"/>
    <property type="match status" value="1"/>
</dbReference>
<evidence type="ECO:0000313" key="2">
    <source>
        <dbReference type="EMBL" id="MCL7746724.1"/>
    </source>
</evidence>
<proteinExistence type="predicted"/>
<dbReference type="SMART" id="SM00257">
    <property type="entry name" value="LysM"/>
    <property type="match status" value="4"/>
</dbReference>
<keyword evidence="3" id="KW-1185">Reference proteome</keyword>
<dbReference type="GO" id="GO:0008932">
    <property type="term" value="F:lytic endotransglycosylase activity"/>
    <property type="evidence" value="ECO:0007669"/>
    <property type="project" value="TreeGrafter"/>
</dbReference>
<dbReference type="InterPro" id="IPR018392">
    <property type="entry name" value="LysM"/>
</dbReference>
<dbReference type="Pfam" id="PF07833">
    <property type="entry name" value="Cu_amine_oxidN1"/>
    <property type="match status" value="1"/>
</dbReference>
<dbReference type="InterPro" id="IPR036779">
    <property type="entry name" value="LysM_dom_sf"/>
</dbReference>
<feature type="domain" description="LysM" evidence="1">
    <location>
        <begin position="282"/>
        <end position="325"/>
    </location>
</feature>
<reference evidence="2" key="1">
    <citation type="submission" date="2022-02" db="EMBL/GenBank/DDBJ databases">
        <title>Halalkalibacter sp. nov. isolated from Lonar Lake, India.</title>
        <authorList>
            <person name="Joshi A."/>
            <person name="Thite S."/>
            <person name="Lodha T."/>
        </authorList>
    </citation>
    <scope>NUCLEOTIDE SEQUENCE</scope>
    <source>
        <strain evidence="2">MEB205</strain>
    </source>
</reference>
<dbReference type="PANTHER" id="PTHR33734">
    <property type="entry name" value="LYSM DOMAIN-CONTAINING GPI-ANCHORED PROTEIN 2"/>
    <property type="match status" value="1"/>
</dbReference>
<sequence>MSLFDHHQLKEENGELVVYLYVNPATVEFSKELGEVQLKDHSEVREEAERYVITHSLFRVKTVKVVVGSFIVVSFLFSDINSKAEASTTNAIVATSQIESYPTLFINGQRITQLQQPAILMNRTIYVPLREITETLGGTIWRDTRTNTTGIEINGTTISFVVGSNSARVNGQVVPMTNSIILNGRTMIPVRFLGDSLGMTIERDARANTVGLSEKSSQTGNSSTYTVVAGDTLSTIASRFNTTVATLRQANNLTSDVIFVGQVLKVTETSSPSSTQPTSTPTTYTVVSGDTLSGIASRFNTTAAALRQANNLTSDMIFVGQVLTINGTSTPSNSQATSTTAYTVVAGDTLFLIANRFNTTVNALRQANNLTSDTIRVGQVLTIPSAGGTPSNNQAVTKTETTHTVRSGDTMWGISLQYGIPFNELLSFNNMSDRSTLSVGQTIRVPVYHVPIRPVVSERHGELLDWWTEARYVFSTGKVATITDFDTGRTFQVRHTMGGNHADSEPLTARDAQIMREIWGGSYSWTPRAIIVEVDGRKLAAAMHSFPHGDQVIRDNNYNGHFCIHFLNSQRHNDGQVQESMQTQVIRAAGR</sequence>